<feature type="transmembrane region" description="Helical" evidence="2">
    <location>
        <begin position="70"/>
        <end position="93"/>
    </location>
</feature>
<protein>
    <recommendedName>
        <fullName evidence="5">PNPLA domain-containing protein</fullName>
    </recommendedName>
</protein>
<feature type="transmembrane region" description="Helical" evidence="2">
    <location>
        <begin position="227"/>
        <end position="246"/>
    </location>
</feature>
<dbReference type="Proteomes" id="UP001243009">
    <property type="component" value="Unassembled WGS sequence"/>
</dbReference>
<keyword evidence="2" id="KW-0812">Transmembrane</keyword>
<evidence type="ECO:0000313" key="3">
    <source>
        <dbReference type="EMBL" id="MDO9709829.1"/>
    </source>
</evidence>
<name>A0ABT9E105_9PROT</name>
<evidence type="ECO:0000313" key="4">
    <source>
        <dbReference type="Proteomes" id="UP001243009"/>
    </source>
</evidence>
<keyword evidence="2" id="KW-1133">Transmembrane helix</keyword>
<feature type="region of interest" description="Disordered" evidence="1">
    <location>
        <begin position="575"/>
        <end position="597"/>
    </location>
</feature>
<comment type="caution">
    <text evidence="3">The sequence shown here is derived from an EMBL/GenBank/DDBJ whole genome shotgun (WGS) entry which is preliminary data.</text>
</comment>
<gene>
    <name evidence="3" type="ORF">Q7A36_15865</name>
</gene>
<dbReference type="RefSeq" id="WP_305104696.1">
    <property type="nucleotide sequence ID" value="NZ_JAUTWS010000014.1"/>
</dbReference>
<feature type="transmembrane region" description="Helical" evidence="2">
    <location>
        <begin position="13"/>
        <end position="31"/>
    </location>
</feature>
<feature type="transmembrane region" description="Helical" evidence="2">
    <location>
        <begin position="252"/>
        <end position="274"/>
    </location>
</feature>
<keyword evidence="4" id="KW-1185">Reference proteome</keyword>
<accession>A0ABT9E105</accession>
<feature type="transmembrane region" description="Helical" evidence="2">
    <location>
        <begin position="114"/>
        <end position="143"/>
    </location>
</feature>
<evidence type="ECO:0008006" key="5">
    <source>
        <dbReference type="Google" id="ProtNLM"/>
    </source>
</evidence>
<evidence type="ECO:0000256" key="2">
    <source>
        <dbReference type="SAM" id="Phobius"/>
    </source>
</evidence>
<feature type="transmembrane region" description="Helical" evidence="2">
    <location>
        <begin position="38"/>
        <end position="58"/>
    </location>
</feature>
<dbReference type="SUPFAM" id="SSF52151">
    <property type="entry name" value="FabD/lysophospholipase-like"/>
    <property type="match status" value="1"/>
</dbReference>
<organism evidence="3 4">
    <name type="scientific">Paracraurococcus lichenis</name>
    <dbReference type="NCBI Taxonomy" id="3064888"/>
    <lineage>
        <taxon>Bacteria</taxon>
        <taxon>Pseudomonadati</taxon>
        <taxon>Pseudomonadota</taxon>
        <taxon>Alphaproteobacteria</taxon>
        <taxon>Acetobacterales</taxon>
        <taxon>Roseomonadaceae</taxon>
        <taxon>Paracraurococcus</taxon>
    </lineage>
</organism>
<dbReference type="InterPro" id="IPR016035">
    <property type="entry name" value="Acyl_Trfase/lysoPLipase"/>
</dbReference>
<evidence type="ECO:0000256" key="1">
    <source>
        <dbReference type="SAM" id="MobiDB-lite"/>
    </source>
</evidence>
<sequence length="785" mass="82223">MAGWNVAGVFRDWSALIALLASLGLVAWLAAAPDLRRILWLARTPLALGLAAALALALPEQTRFLLAGTGNLWGAAWFLLALLLTGTGSWFWTRWSLNLAWQAREPEMLRLRHGFWFAAVPRAAALLPVAAAAVCLVAAWPLFGEGQRGLRWVLLLGIGAVGFALVALAWGRRRLIRRRRGTLAEGTGRLRLLLADEDLPDPPPPRPAGLHPWLATALACLPFRWRLLVPLLLAFLLGIVSVQAGWAWPSAWAQAVGAAPTALFGLAALLTLLAPSIGLLGVGLHWPALFFLALLVIGAAGATVNTLVRTEAELPPRPTLEKAAARWLLSCAGGEGPIRAMVVANAGGASRAALWTAATLTALEPREPREPGIELQGPDIEPRRHLFALAGTSGGALGAAAYVASLEKAGEHCAPASGARPAAERLKRLREGLSSDFLAPALAGLLLGDGVWRVFGPVSALAGWLGLWPEDRTVRLEHAWEAAFAFGGVSPMAGHLAAGTFDKDGTPRLPLLLTTGTHVETGQPALTAPVELGSLAAEAIDLLGVLRADVAFSTAAGNSARFPYVTSPGLLRPRQAVPRPACPPARPKDATATPRRPDCGQIVDGGYADNASAVAARGAAEALVAAYGELVAAGRLPKERPLHVFVVQVVSNPRLDPASIPRCGATPAPDGTGFHAASPLDFLLSPIGTLVSVQGQSTIAGATALQRRYCGTPEGEATAGGGRVFRHFHAFAMGPDAEGIEAPLSWVLTPGVRARITQPDFDGFPTARNPAELRRLGQEWAAAGG</sequence>
<reference evidence="3 4" key="1">
    <citation type="submission" date="2023-08" db="EMBL/GenBank/DDBJ databases">
        <title>The draft genome sequence of Paracraurococcus sp. LOR1-02.</title>
        <authorList>
            <person name="Kingkaew E."/>
            <person name="Tanasupawat S."/>
        </authorList>
    </citation>
    <scope>NUCLEOTIDE SEQUENCE [LARGE SCALE GENOMIC DNA]</scope>
    <source>
        <strain evidence="3 4">LOR1-02</strain>
    </source>
</reference>
<feature type="transmembrane region" description="Helical" evidence="2">
    <location>
        <begin position="149"/>
        <end position="170"/>
    </location>
</feature>
<feature type="transmembrane region" description="Helical" evidence="2">
    <location>
        <begin position="286"/>
        <end position="308"/>
    </location>
</feature>
<proteinExistence type="predicted"/>
<dbReference type="EMBL" id="JAUTWS010000014">
    <property type="protein sequence ID" value="MDO9709829.1"/>
    <property type="molecule type" value="Genomic_DNA"/>
</dbReference>
<keyword evidence="2" id="KW-0472">Membrane</keyword>